<dbReference type="InterPro" id="IPR008979">
    <property type="entry name" value="Galactose-bd-like_sf"/>
</dbReference>
<dbReference type="Gene3D" id="2.60.120.260">
    <property type="entry name" value="Galactose-binding domain-like"/>
    <property type="match status" value="1"/>
</dbReference>
<dbReference type="GO" id="GO:0006516">
    <property type="term" value="P:glycoprotein catabolic process"/>
    <property type="evidence" value="ECO:0007669"/>
    <property type="project" value="TreeGrafter"/>
</dbReference>
<evidence type="ECO:0000259" key="2">
    <source>
        <dbReference type="PROSITE" id="PS51114"/>
    </source>
</evidence>
<dbReference type="PROSITE" id="PS50181">
    <property type="entry name" value="FBOX"/>
    <property type="match status" value="1"/>
</dbReference>
<dbReference type="InterPro" id="IPR039752">
    <property type="entry name" value="F-box_only"/>
</dbReference>
<dbReference type="GO" id="GO:0005737">
    <property type="term" value="C:cytoplasm"/>
    <property type="evidence" value="ECO:0007669"/>
    <property type="project" value="TreeGrafter"/>
</dbReference>
<evidence type="ECO:0000259" key="1">
    <source>
        <dbReference type="PROSITE" id="PS50181"/>
    </source>
</evidence>
<dbReference type="Pfam" id="PF12937">
    <property type="entry name" value="F-box-like"/>
    <property type="match status" value="1"/>
</dbReference>
<dbReference type="SUPFAM" id="SSF49785">
    <property type="entry name" value="Galactose-binding domain-like"/>
    <property type="match status" value="1"/>
</dbReference>
<dbReference type="OrthoDB" id="1107553at2759"/>
<accession>A0A9P0B0N9</accession>
<feature type="domain" description="F-box" evidence="1">
    <location>
        <begin position="38"/>
        <end position="84"/>
    </location>
</feature>
<dbReference type="PANTHER" id="PTHR12125">
    <property type="entry name" value="F-BOX ONLY PROTEIN 6-LIKE PROTEIN"/>
    <property type="match status" value="1"/>
</dbReference>
<dbReference type="SMART" id="SM00256">
    <property type="entry name" value="FBOX"/>
    <property type="match status" value="1"/>
</dbReference>
<dbReference type="InterPro" id="IPR007397">
    <property type="entry name" value="F-box-assoc_dom"/>
</dbReference>
<dbReference type="EMBL" id="OV121134">
    <property type="protein sequence ID" value="CAH0552975.1"/>
    <property type="molecule type" value="Genomic_DNA"/>
</dbReference>
<name>A0A9P0B0N9_BRAAE</name>
<organism evidence="3 4">
    <name type="scientific">Brassicogethes aeneus</name>
    <name type="common">Rape pollen beetle</name>
    <name type="synonym">Meligethes aeneus</name>
    <dbReference type="NCBI Taxonomy" id="1431903"/>
    <lineage>
        <taxon>Eukaryota</taxon>
        <taxon>Metazoa</taxon>
        <taxon>Ecdysozoa</taxon>
        <taxon>Arthropoda</taxon>
        <taxon>Hexapoda</taxon>
        <taxon>Insecta</taxon>
        <taxon>Pterygota</taxon>
        <taxon>Neoptera</taxon>
        <taxon>Endopterygota</taxon>
        <taxon>Coleoptera</taxon>
        <taxon>Polyphaga</taxon>
        <taxon>Cucujiformia</taxon>
        <taxon>Nitidulidae</taxon>
        <taxon>Meligethinae</taxon>
        <taxon>Brassicogethes</taxon>
    </lineage>
</organism>
<dbReference type="InterPro" id="IPR001810">
    <property type="entry name" value="F-box_dom"/>
</dbReference>
<proteinExistence type="predicted"/>
<dbReference type="AlphaFoldDB" id="A0A9P0B0N9"/>
<dbReference type="GO" id="GO:0036503">
    <property type="term" value="P:ERAD pathway"/>
    <property type="evidence" value="ECO:0007669"/>
    <property type="project" value="TreeGrafter"/>
</dbReference>
<dbReference type="InterPro" id="IPR036047">
    <property type="entry name" value="F-box-like_dom_sf"/>
</dbReference>
<reference evidence="3" key="1">
    <citation type="submission" date="2021-12" db="EMBL/GenBank/DDBJ databases">
        <authorList>
            <person name="King R."/>
        </authorList>
    </citation>
    <scope>NUCLEOTIDE SEQUENCE</scope>
</reference>
<keyword evidence="4" id="KW-1185">Reference proteome</keyword>
<dbReference type="PROSITE" id="PS51114">
    <property type="entry name" value="FBA"/>
    <property type="match status" value="1"/>
</dbReference>
<sequence>MGNFLENNISTNMVDKFDSVRDFKFMDAFSVQEAIGLCFNDIYIPEEILFKILSFLEPKLLLKYSQVCKKWCNVIKSDIFWKDMFRLNSDENPGNFPWYVYYCYLTTKNFNNLLKNGNGAKEFKHWKIKHNGGDKIDIEKPPIGSKPLPDEPEFVKDKSCFVTSYQKGSKYQEIDITNKRLLRFIINKFKFPVYVSEWTAGRFDCSSVYYLATRLESGEDESGLVGHESGTKEVRLIDIDRVEWRKVELIFTKYPDNLVKIIFQHAGRDGQFWSGHYGAKMSGGVVKFLLHPKEI</sequence>
<dbReference type="Pfam" id="PF04300">
    <property type="entry name" value="FBA"/>
    <property type="match status" value="1"/>
</dbReference>
<dbReference type="SMART" id="SM01198">
    <property type="entry name" value="FBA"/>
    <property type="match status" value="1"/>
</dbReference>
<dbReference type="GO" id="GO:0019005">
    <property type="term" value="C:SCF ubiquitin ligase complex"/>
    <property type="evidence" value="ECO:0007669"/>
    <property type="project" value="TreeGrafter"/>
</dbReference>
<feature type="domain" description="FBA" evidence="2">
    <location>
        <begin position="102"/>
        <end position="290"/>
    </location>
</feature>
<dbReference type="PANTHER" id="PTHR12125:SF5">
    <property type="entry name" value="F-BOX DOMAIN-CONTAINING PROTEIN"/>
    <property type="match status" value="1"/>
</dbReference>
<dbReference type="SUPFAM" id="SSF81383">
    <property type="entry name" value="F-box domain"/>
    <property type="match status" value="1"/>
</dbReference>
<dbReference type="Gene3D" id="1.20.1280.50">
    <property type="match status" value="1"/>
</dbReference>
<dbReference type="GO" id="GO:0031146">
    <property type="term" value="P:SCF-dependent proteasomal ubiquitin-dependent protein catabolic process"/>
    <property type="evidence" value="ECO:0007669"/>
    <property type="project" value="TreeGrafter"/>
</dbReference>
<dbReference type="GO" id="GO:0061630">
    <property type="term" value="F:ubiquitin protein ligase activity"/>
    <property type="evidence" value="ECO:0007669"/>
    <property type="project" value="TreeGrafter"/>
</dbReference>
<gene>
    <name evidence="3" type="ORF">MELIAE_LOCUS5091</name>
</gene>
<dbReference type="FunFam" id="2.60.120.260:FF:000012">
    <property type="entry name" value="F-box only protein 2"/>
    <property type="match status" value="1"/>
</dbReference>
<evidence type="ECO:0000313" key="3">
    <source>
        <dbReference type="EMBL" id="CAH0552975.1"/>
    </source>
</evidence>
<protein>
    <submittedName>
        <fullName evidence="3">Uncharacterized protein</fullName>
    </submittedName>
</protein>
<dbReference type="Proteomes" id="UP001154078">
    <property type="component" value="Chromosome 3"/>
</dbReference>
<evidence type="ECO:0000313" key="4">
    <source>
        <dbReference type="Proteomes" id="UP001154078"/>
    </source>
</evidence>